<dbReference type="InterPro" id="IPR013078">
    <property type="entry name" value="His_Pase_superF_clade-1"/>
</dbReference>
<keyword evidence="4" id="KW-1185">Reference proteome</keyword>
<evidence type="ECO:0000256" key="2">
    <source>
        <dbReference type="SAM" id="MobiDB-lite"/>
    </source>
</evidence>
<comment type="similarity">
    <text evidence="1">Belongs to the phosphoglycerate mutase family.</text>
</comment>
<dbReference type="AlphaFoldDB" id="A0AAW1T009"/>
<accession>A0AAW1T009</accession>
<dbReference type="EMBL" id="JALJOV010000519">
    <property type="protein sequence ID" value="KAK9863081.1"/>
    <property type="molecule type" value="Genomic_DNA"/>
</dbReference>
<dbReference type="GO" id="GO:0005737">
    <property type="term" value="C:cytoplasm"/>
    <property type="evidence" value="ECO:0007669"/>
    <property type="project" value="TreeGrafter"/>
</dbReference>
<dbReference type="Proteomes" id="UP001485043">
    <property type="component" value="Unassembled WGS sequence"/>
</dbReference>
<evidence type="ECO:0008006" key="5">
    <source>
        <dbReference type="Google" id="ProtNLM"/>
    </source>
</evidence>
<dbReference type="PANTHER" id="PTHR48100:SF1">
    <property type="entry name" value="HISTIDINE PHOSPHATASE FAMILY PROTEIN-RELATED"/>
    <property type="match status" value="1"/>
</dbReference>
<gene>
    <name evidence="3" type="ORF">WJX84_008016</name>
</gene>
<name>A0AAW1T009_9CHLO</name>
<dbReference type="Gene3D" id="3.40.50.1240">
    <property type="entry name" value="Phosphoglycerate mutase-like"/>
    <property type="match status" value="1"/>
</dbReference>
<feature type="region of interest" description="Disordered" evidence="2">
    <location>
        <begin position="1"/>
        <end position="22"/>
    </location>
</feature>
<proteinExistence type="inferred from homology"/>
<dbReference type="GO" id="GO:0016791">
    <property type="term" value="F:phosphatase activity"/>
    <property type="evidence" value="ECO:0007669"/>
    <property type="project" value="TreeGrafter"/>
</dbReference>
<dbReference type="Pfam" id="PF00300">
    <property type="entry name" value="His_Phos_1"/>
    <property type="match status" value="2"/>
</dbReference>
<sequence>MPYAPVEASDDKNKQSDEGWMAPNPRLLLTPLRHTKVIHFIRHGEGYHNIGYEGLHDPHLTQLGWDQAHTLQKHLASIQPPLNIEVVFVSPLVRTLQTAAGIFGYHGESAKGPTSNGKELMHPVTAAKLERTEHPAVQAPKDLPMIITSKCRERMGPNLCDRRQDLSAAQEQFPAYDWSLVKDEEGESDEIYDFIHDQPQSNGCYPMGESEGATKERGKRFVKFLMQRPEQRIAVVSHCGFLRHTLRTYASEFGTHAQDELLRDFNNCEMRSMVLSDFEGSTLHDSTWFEGGKDCCNDEKMGSQRETQ</sequence>
<dbReference type="InterPro" id="IPR050275">
    <property type="entry name" value="PGM_Phosphatase"/>
</dbReference>
<evidence type="ECO:0000313" key="3">
    <source>
        <dbReference type="EMBL" id="KAK9863081.1"/>
    </source>
</evidence>
<dbReference type="SMART" id="SM00855">
    <property type="entry name" value="PGAM"/>
    <property type="match status" value="1"/>
</dbReference>
<dbReference type="InterPro" id="IPR029033">
    <property type="entry name" value="His_PPase_superfam"/>
</dbReference>
<comment type="caution">
    <text evidence="3">The sequence shown here is derived from an EMBL/GenBank/DDBJ whole genome shotgun (WGS) entry which is preliminary data.</text>
</comment>
<evidence type="ECO:0000256" key="1">
    <source>
        <dbReference type="ARBA" id="ARBA00038362"/>
    </source>
</evidence>
<evidence type="ECO:0000313" key="4">
    <source>
        <dbReference type="Proteomes" id="UP001485043"/>
    </source>
</evidence>
<dbReference type="PANTHER" id="PTHR48100">
    <property type="entry name" value="BROAD-SPECIFICITY PHOSPHATASE YOR283W-RELATED"/>
    <property type="match status" value="1"/>
</dbReference>
<dbReference type="CDD" id="cd07067">
    <property type="entry name" value="HP_PGM_like"/>
    <property type="match status" value="1"/>
</dbReference>
<protein>
    <recommendedName>
        <fullName evidence="5">Phosphoglycerate mutase-like protein</fullName>
    </recommendedName>
</protein>
<reference evidence="3 4" key="1">
    <citation type="journal article" date="2024" name="Nat. Commun.">
        <title>Phylogenomics reveals the evolutionary origins of lichenization in chlorophyte algae.</title>
        <authorList>
            <person name="Puginier C."/>
            <person name="Libourel C."/>
            <person name="Otte J."/>
            <person name="Skaloud P."/>
            <person name="Haon M."/>
            <person name="Grisel S."/>
            <person name="Petersen M."/>
            <person name="Berrin J.G."/>
            <person name="Delaux P.M."/>
            <person name="Dal Grande F."/>
            <person name="Keller J."/>
        </authorList>
    </citation>
    <scope>NUCLEOTIDE SEQUENCE [LARGE SCALE GENOMIC DNA]</scope>
    <source>
        <strain evidence="3 4">SAG 2523</strain>
    </source>
</reference>
<organism evidence="3 4">
    <name type="scientific">Apatococcus fuscideae</name>
    <dbReference type="NCBI Taxonomy" id="2026836"/>
    <lineage>
        <taxon>Eukaryota</taxon>
        <taxon>Viridiplantae</taxon>
        <taxon>Chlorophyta</taxon>
        <taxon>core chlorophytes</taxon>
        <taxon>Trebouxiophyceae</taxon>
        <taxon>Chlorellales</taxon>
        <taxon>Chlorellaceae</taxon>
        <taxon>Apatococcus</taxon>
    </lineage>
</organism>
<dbReference type="SUPFAM" id="SSF53254">
    <property type="entry name" value="Phosphoglycerate mutase-like"/>
    <property type="match status" value="1"/>
</dbReference>